<gene>
    <name evidence="2" type="ORF">BJY28_002704</name>
</gene>
<keyword evidence="1" id="KW-0812">Transmembrane</keyword>
<dbReference type="AlphaFoldDB" id="A0A852XI67"/>
<dbReference type="EMBL" id="JACBZX010000001">
    <property type="protein sequence ID" value="NYG38235.1"/>
    <property type="molecule type" value="Genomic_DNA"/>
</dbReference>
<sequence>MNNEGTQKTVYNVTGTIIGALLAAVAIFIVVQSQTGAEVPQENTSVISYNS</sequence>
<reference evidence="2 3" key="1">
    <citation type="submission" date="2020-07" db="EMBL/GenBank/DDBJ databases">
        <title>Sequencing the genomes of 1000 actinobacteria strains.</title>
        <authorList>
            <person name="Klenk H.-P."/>
        </authorList>
    </citation>
    <scope>NUCLEOTIDE SEQUENCE [LARGE SCALE GENOMIC DNA]</scope>
    <source>
        <strain evidence="2 3">DSM 24723</strain>
    </source>
</reference>
<keyword evidence="3" id="KW-1185">Reference proteome</keyword>
<name>A0A852XI67_9MICO</name>
<accession>A0A852XI67</accession>
<comment type="caution">
    <text evidence="2">The sequence shown here is derived from an EMBL/GenBank/DDBJ whole genome shotgun (WGS) entry which is preliminary data.</text>
</comment>
<proteinExistence type="predicted"/>
<dbReference type="Proteomes" id="UP000592181">
    <property type="component" value="Unassembled WGS sequence"/>
</dbReference>
<evidence type="ECO:0000256" key="1">
    <source>
        <dbReference type="SAM" id="Phobius"/>
    </source>
</evidence>
<keyword evidence="1" id="KW-1133">Transmembrane helix</keyword>
<evidence type="ECO:0000313" key="3">
    <source>
        <dbReference type="Proteomes" id="UP000592181"/>
    </source>
</evidence>
<evidence type="ECO:0000313" key="2">
    <source>
        <dbReference type="EMBL" id="NYG38235.1"/>
    </source>
</evidence>
<keyword evidence="1" id="KW-0472">Membrane</keyword>
<organism evidence="2 3">
    <name type="scientific">Janibacter alkaliphilus</name>
    <dbReference type="NCBI Taxonomy" id="1069963"/>
    <lineage>
        <taxon>Bacteria</taxon>
        <taxon>Bacillati</taxon>
        <taxon>Actinomycetota</taxon>
        <taxon>Actinomycetes</taxon>
        <taxon>Micrococcales</taxon>
        <taxon>Intrasporangiaceae</taxon>
        <taxon>Janibacter</taxon>
    </lineage>
</organism>
<dbReference type="RefSeq" id="WP_179463465.1">
    <property type="nucleotide sequence ID" value="NZ_JACBZX010000001.1"/>
</dbReference>
<feature type="transmembrane region" description="Helical" evidence="1">
    <location>
        <begin position="12"/>
        <end position="31"/>
    </location>
</feature>
<protein>
    <submittedName>
        <fullName evidence="2">Putative membrane protein</fullName>
    </submittedName>
</protein>